<dbReference type="Pfam" id="PF00216">
    <property type="entry name" value="Bac_DNA_binding"/>
    <property type="match status" value="1"/>
</dbReference>
<gene>
    <name evidence="3" type="ORF">B1812_22050</name>
</gene>
<evidence type="ECO:0000313" key="4">
    <source>
        <dbReference type="Proteomes" id="UP000193978"/>
    </source>
</evidence>
<organism evidence="3 4">
    <name type="scientific">Methylocystis bryophila</name>
    <dbReference type="NCBI Taxonomy" id="655015"/>
    <lineage>
        <taxon>Bacteria</taxon>
        <taxon>Pseudomonadati</taxon>
        <taxon>Pseudomonadota</taxon>
        <taxon>Alphaproteobacteria</taxon>
        <taxon>Hyphomicrobiales</taxon>
        <taxon>Methylocystaceae</taxon>
        <taxon>Methylocystis</taxon>
    </lineage>
</organism>
<dbReference type="GO" id="GO:0030527">
    <property type="term" value="F:structural constituent of chromatin"/>
    <property type="evidence" value="ECO:0007669"/>
    <property type="project" value="InterPro"/>
</dbReference>
<dbReference type="AlphaFoldDB" id="A0A1W6N296"/>
<dbReference type="KEGG" id="mbry:B1812_22050"/>
<geneLocation type="plasmid" evidence="3 4">
    <name>p1</name>
</geneLocation>
<dbReference type="SUPFAM" id="SSF47729">
    <property type="entry name" value="IHF-like DNA-binding proteins"/>
    <property type="match status" value="1"/>
</dbReference>
<keyword evidence="2" id="KW-0238">DNA-binding</keyword>
<comment type="similarity">
    <text evidence="1">Belongs to the bacterial histone-like protein family.</text>
</comment>
<evidence type="ECO:0000313" key="3">
    <source>
        <dbReference type="EMBL" id="ARN83957.1"/>
    </source>
</evidence>
<dbReference type="EMBL" id="CP019949">
    <property type="protein sequence ID" value="ARN83957.1"/>
    <property type="molecule type" value="Genomic_DNA"/>
</dbReference>
<proteinExistence type="inferred from homology"/>
<accession>A0A1W6N296</accession>
<keyword evidence="3" id="KW-0614">Plasmid</keyword>
<name>A0A1W6N296_9HYPH</name>
<keyword evidence="4" id="KW-1185">Reference proteome</keyword>
<protein>
    <submittedName>
        <fullName evidence="3">Uncharacterized protein</fullName>
    </submittedName>
</protein>
<sequence length="68" mass="7758">MPGERGFGTFLIRAKNERPGRDPRTREPTVVGTRRVRLNPRNSPREPALLRNPLRLQTNAIPWATTPT</sequence>
<evidence type="ECO:0000256" key="1">
    <source>
        <dbReference type="ARBA" id="ARBA00010529"/>
    </source>
</evidence>
<evidence type="ECO:0000256" key="2">
    <source>
        <dbReference type="ARBA" id="ARBA00023125"/>
    </source>
</evidence>
<dbReference type="Gene3D" id="4.10.520.10">
    <property type="entry name" value="IHF-like DNA-binding proteins"/>
    <property type="match status" value="1"/>
</dbReference>
<dbReference type="RefSeq" id="WP_245300299.1">
    <property type="nucleotide sequence ID" value="NZ_AP027150.1"/>
</dbReference>
<reference evidence="3 4" key="1">
    <citation type="submission" date="2017-02" db="EMBL/GenBank/DDBJ databases">
        <authorList>
            <person name="Peterson S.W."/>
        </authorList>
    </citation>
    <scope>NUCLEOTIDE SEQUENCE [LARGE SCALE GENOMIC DNA]</scope>
    <source>
        <strain evidence="3 4">S285</strain>
        <plasmid evidence="4">Plasmid p1</plasmid>
    </source>
</reference>
<dbReference type="GO" id="GO:0003677">
    <property type="term" value="F:DNA binding"/>
    <property type="evidence" value="ECO:0007669"/>
    <property type="project" value="UniProtKB-KW"/>
</dbReference>
<dbReference type="Proteomes" id="UP000193978">
    <property type="component" value="Plasmid p1"/>
</dbReference>
<dbReference type="InterPro" id="IPR010992">
    <property type="entry name" value="IHF-like_DNA-bd_dom_sf"/>
</dbReference>
<dbReference type="InterPro" id="IPR000119">
    <property type="entry name" value="Hist_DNA-bd"/>
</dbReference>